<dbReference type="InterPro" id="IPR017968">
    <property type="entry name" value="Acylphosphatase_CS"/>
</dbReference>
<dbReference type="Proteomes" id="UP000027318">
    <property type="component" value="Unassembled WGS sequence"/>
</dbReference>
<feature type="domain" description="Acylphosphatase-like" evidence="8">
    <location>
        <begin position="5"/>
        <end position="92"/>
    </location>
</feature>
<sequence length="96" mass="10811">MSKVCLRVVVSGRVQGVWFRRFTQQKAEAHGVLGWVRNLADGRVEALLCGDEINVRHVEAWMSQGPELANVAELLSEEQPWQADYADFQVLEDAEA</sequence>
<evidence type="ECO:0000259" key="8">
    <source>
        <dbReference type="PROSITE" id="PS51160"/>
    </source>
</evidence>
<dbReference type="PROSITE" id="PS00151">
    <property type="entry name" value="ACYLPHOSPHATASE_2"/>
    <property type="match status" value="1"/>
</dbReference>
<feature type="active site" evidence="5">
    <location>
        <position position="20"/>
    </location>
</feature>
<comment type="similarity">
    <text evidence="1 7">Belongs to the acylphosphatase family.</text>
</comment>
<evidence type="ECO:0000256" key="3">
    <source>
        <dbReference type="ARBA" id="ARBA00015991"/>
    </source>
</evidence>
<accession>A0A063Y2K9</accession>
<dbReference type="OrthoDB" id="5295388at2"/>
<dbReference type="PATRIC" id="fig|267850.7.peg.1529"/>
<dbReference type="EMBL" id="JMSZ01000021">
    <property type="protein sequence ID" value="KDE39914.1"/>
    <property type="molecule type" value="Genomic_DNA"/>
</dbReference>
<dbReference type="PRINTS" id="PR00112">
    <property type="entry name" value="ACYLPHPHTASE"/>
</dbReference>
<dbReference type="PROSITE" id="PS00150">
    <property type="entry name" value="ACYLPHOSPHATASE_1"/>
    <property type="match status" value="1"/>
</dbReference>
<dbReference type="PROSITE" id="PS51160">
    <property type="entry name" value="ACYLPHOSPHATASE_3"/>
    <property type="match status" value="1"/>
</dbReference>
<keyword evidence="10" id="KW-1185">Reference proteome</keyword>
<dbReference type="Gene3D" id="3.30.70.100">
    <property type="match status" value="1"/>
</dbReference>
<evidence type="ECO:0000256" key="1">
    <source>
        <dbReference type="ARBA" id="ARBA00005614"/>
    </source>
</evidence>
<organism evidence="9 10">
    <name type="scientific">Nitrincola lacisaponensis</name>
    <dbReference type="NCBI Taxonomy" id="267850"/>
    <lineage>
        <taxon>Bacteria</taxon>
        <taxon>Pseudomonadati</taxon>
        <taxon>Pseudomonadota</taxon>
        <taxon>Gammaproteobacteria</taxon>
        <taxon>Oceanospirillales</taxon>
        <taxon>Oceanospirillaceae</taxon>
        <taxon>Nitrincola</taxon>
    </lineage>
</organism>
<evidence type="ECO:0000313" key="9">
    <source>
        <dbReference type="EMBL" id="KDE39914.1"/>
    </source>
</evidence>
<reference evidence="9 10" key="1">
    <citation type="journal article" date="2005" name="Int. J. Syst. Evol. Microbiol.">
        <title>Nitrincola lacisaponensis gen. nov., sp. nov., a novel alkaliphilic bacterium isolated from an alkaline, saline lake.</title>
        <authorList>
            <person name="Dimitriu P.A."/>
            <person name="Shukla S.K."/>
            <person name="Conradt J."/>
            <person name="Marquez M.C."/>
            <person name="Ventosa A."/>
            <person name="Maglia A."/>
            <person name="Peyton B.M."/>
            <person name="Pinkart H.C."/>
            <person name="Mormile M.R."/>
        </authorList>
    </citation>
    <scope>NUCLEOTIDE SEQUENCE [LARGE SCALE GENOMIC DNA]</scope>
    <source>
        <strain evidence="9 10">4CA</strain>
    </source>
</reference>
<evidence type="ECO:0000256" key="2">
    <source>
        <dbReference type="ARBA" id="ARBA00012150"/>
    </source>
</evidence>
<feature type="active site" evidence="5">
    <location>
        <position position="38"/>
    </location>
</feature>
<dbReference type="STRING" id="267850.ADINL_1551"/>
<dbReference type="PANTHER" id="PTHR47268:SF4">
    <property type="entry name" value="ACYLPHOSPHATASE"/>
    <property type="match status" value="1"/>
</dbReference>
<dbReference type="Pfam" id="PF00708">
    <property type="entry name" value="Acylphosphatase"/>
    <property type="match status" value="1"/>
</dbReference>
<dbReference type="AlphaFoldDB" id="A0A063Y2K9"/>
<dbReference type="SUPFAM" id="SSF54975">
    <property type="entry name" value="Acylphosphatase/BLUF domain-like"/>
    <property type="match status" value="1"/>
</dbReference>
<evidence type="ECO:0000256" key="4">
    <source>
        <dbReference type="ARBA" id="ARBA00047645"/>
    </source>
</evidence>
<dbReference type="InterPro" id="IPR001792">
    <property type="entry name" value="Acylphosphatase-like_dom"/>
</dbReference>
<evidence type="ECO:0000313" key="10">
    <source>
        <dbReference type="Proteomes" id="UP000027318"/>
    </source>
</evidence>
<dbReference type="GO" id="GO:0003998">
    <property type="term" value="F:acylphosphatase activity"/>
    <property type="evidence" value="ECO:0007669"/>
    <property type="project" value="UniProtKB-EC"/>
</dbReference>
<name>A0A063Y2K9_9GAMM</name>
<evidence type="ECO:0000256" key="5">
    <source>
        <dbReference type="PROSITE-ProRule" id="PRU00520"/>
    </source>
</evidence>
<dbReference type="InterPro" id="IPR036046">
    <property type="entry name" value="Acylphosphatase-like_dom_sf"/>
</dbReference>
<evidence type="ECO:0000256" key="7">
    <source>
        <dbReference type="RuleBase" id="RU004168"/>
    </source>
</evidence>
<gene>
    <name evidence="9" type="ORF">ADINL_1551</name>
</gene>
<protein>
    <recommendedName>
        <fullName evidence="3 5">Acylphosphatase</fullName>
        <ecNumber evidence="2 5">3.6.1.7</ecNumber>
    </recommendedName>
</protein>
<dbReference type="RefSeq" id="WP_036545999.1">
    <property type="nucleotide sequence ID" value="NZ_JMSZ01000021.1"/>
</dbReference>
<comment type="catalytic activity">
    <reaction evidence="4 5 6">
        <text>an acyl phosphate + H2O = a carboxylate + phosphate + H(+)</text>
        <dbReference type="Rhea" id="RHEA:14965"/>
        <dbReference type="ChEBI" id="CHEBI:15377"/>
        <dbReference type="ChEBI" id="CHEBI:15378"/>
        <dbReference type="ChEBI" id="CHEBI:29067"/>
        <dbReference type="ChEBI" id="CHEBI:43474"/>
        <dbReference type="ChEBI" id="CHEBI:59918"/>
        <dbReference type="EC" id="3.6.1.7"/>
    </reaction>
</comment>
<evidence type="ECO:0000256" key="6">
    <source>
        <dbReference type="RuleBase" id="RU000553"/>
    </source>
</evidence>
<proteinExistence type="inferred from homology"/>
<dbReference type="PANTHER" id="PTHR47268">
    <property type="entry name" value="ACYLPHOSPHATASE"/>
    <property type="match status" value="1"/>
</dbReference>
<dbReference type="NCBIfam" id="NF011022">
    <property type="entry name" value="PRK14451.1"/>
    <property type="match status" value="1"/>
</dbReference>
<dbReference type="EC" id="3.6.1.7" evidence="2 5"/>
<comment type="caution">
    <text evidence="9">The sequence shown here is derived from an EMBL/GenBank/DDBJ whole genome shotgun (WGS) entry which is preliminary data.</text>
</comment>
<keyword evidence="5 6" id="KW-0378">Hydrolase</keyword>
<dbReference type="InterPro" id="IPR020456">
    <property type="entry name" value="Acylphosphatase"/>
</dbReference>